<dbReference type="AlphaFoldDB" id="A0A6J3HF89"/>
<name>A0A6J3HF89_SAPAP</name>
<dbReference type="RefSeq" id="XP_032128700.1">
    <property type="nucleotide sequence ID" value="XM_032272809.1"/>
</dbReference>
<dbReference type="PANTHER" id="PTHR12138:SF162">
    <property type="entry name" value="CHROMOSOME UNDETERMINED SCAFFOLD_275, WHOLE GENOME SHOTGUN SEQUENCE"/>
    <property type="match status" value="1"/>
</dbReference>
<dbReference type="Proteomes" id="UP000504640">
    <property type="component" value="Unplaced"/>
</dbReference>
<keyword evidence="2" id="KW-1185">Reference proteome</keyword>
<dbReference type="GeneID" id="116546611"/>
<keyword evidence="1" id="KW-0812">Transmembrane</keyword>
<evidence type="ECO:0000256" key="1">
    <source>
        <dbReference type="SAM" id="Phobius"/>
    </source>
</evidence>
<evidence type="ECO:0000313" key="2">
    <source>
        <dbReference type="Proteomes" id="UP000504640"/>
    </source>
</evidence>
<accession>A0A6J3HF89</accession>
<dbReference type="PANTHER" id="PTHR12138">
    <property type="entry name" value="PRIMATE-EXPANDED PROTEIN FAMILY"/>
    <property type="match status" value="1"/>
</dbReference>
<organism evidence="2 3">
    <name type="scientific">Sapajus apella</name>
    <name type="common">Brown-capped capuchin</name>
    <name type="synonym">Cebus apella</name>
    <dbReference type="NCBI Taxonomy" id="9515"/>
    <lineage>
        <taxon>Eukaryota</taxon>
        <taxon>Metazoa</taxon>
        <taxon>Chordata</taxon>
        <taxon>Craniata</taxon>
        <taxon>Vertebrata</taxon>
        <taxon>Euteleostomi</taxon>
        <taxon>Mammalia</taxon>
        <taxon>Eutheria</taxon>
        <taxon>Euarchontoglires</taxon>
        <taxon>Primates</taxon>
        <taxon>Haplorrhini</taxon>
        <taxon>Platyrrhini</taxon>
        <taxon>Cebidae</taxon>
        <taxon>Cebinae</taxon>
        <taxon>Sapajus</taxon>
    </lineage>
</organism>
<evidence type="ECO:0000313" key="3">
    <source>
        <dbReference type="RefSeq" id="XP_032128700.1"/>
    </source>
</evidence>
<proteinExistence type="predicted"/>
<sequence>MPGRYLSILMVAVLSLFFFLFPFFLSLPTHFSLFLFYFILSFFLSLSFFVSFFRQGLALLPRLECTGAISVHYSLDLLGLCNPPTSASQVAGMTPQ</sequence>
<reference evidence="3" key="1">
    <citation type="submission" date="2025-08" db="UniProtKB">
        <authorList>
            <consortium name="RefSeq"/>
        </authorList>
    </citation>
    <scope>IDENTIFICATION</scope>
    <source>
        <tissue evidence="3">Blood</tissue>
    </source>
</reference>
<gene>
    <name evidence="3" type="primary">LOC116546611</name>
</gene>
<keyword evidence="1" id="KW-1133">Transmembrane helix</keyword>
<protein>
    <submittedName>
        <fullName evidence="3">Transmembrane protein 78-like</fullName>
    </submittedName>
</protein>
<feature type="transmembrane region" description="Helical" evidence="1">
    <location>
        <begin position="5"/>
        <end position="25"/>
    </location>
</feature>
<keyword evidence="1" id="KW-0472">Membrane</keyword>
<feature type="transmembrane region" description="Helical" evidence="1">
    <location>
        <begin position="31"/>
        <end position="53"/>
    </location>
</feature>